<dbReference type="EMBL" id="GGEC01069272">
    <property type="protein sequence ID" value="MBX49756.1"/>
    <property type="molecule type" value="Transcribed_RNA"/>
</dbReference>
<dbReference type="AlphaFoldDB" id="A0A2P2P4R0"/>
<sequence>MINLGRCESCLDDPPCKCSKIWRLIQTISLVGAGSH</sequence>
<name>A0A2P2P4R0_RHIMU</name>
<proteinExistence type="predicted"/>
<accession>A0A2P2P4R0</accession>
<protein>
    <submittedName>
        <fullName evidence="1">Uncharacterized protein</fullName>
    </submittedName>
</protein>
<reference evidence="1" key="1">
    <citation type="submission" date="2018-02" db="EMBL/GenBank/DDBJ databases">
        <title>Rhizophora mucronata_Transcriptome.</title>
        <authorList>
            <person name="Meera S.P."/>
            <person name="Sreeshan A."/>
            <person name="Augustine A."/>
        </authorList>
    </citation>
    <scope>NUCLEOTIDE SEQUENCE</scope>
    <source>
        <tissue evidence="1">Leaf</tissue>
    </source>
</reference>
<evidence type="ECO:0000313" key="1">
    <source>
        <dbReference type="EMBL" id="MBX49756.1"/>
    </source>
</evidence>
<organism evidence="1">
    <name type="scientific">Rhizophora mucronata</name>
    <name type="common">Asiatic mangrove</name>
    <dbReference type="NCBI Taxonomy" id="61149"/>
    <lineage>
        <taxon>Eukaryota</taxon>
        <taxon>Viridiplantae</taxon>
        <taxon>Streptophyta</taxon>
        <taxon>Embryophyta</taxon>
        <taxon>Tracheophyta</taxon>
        <taxon>Spermatophyta</taxon>
        <taxon>Magnoliopsida</taxon>
        <taxon>eudicotyledons</taxon>
        <taxon>Gunneridae</taxon>
        <taxon>Pentapetalae</taxon>
        <taxon>rosids</taxon>
        <taxon>fabids</taxon>
        <taxon>Malpighiales</taxon>
        <taxon>Rhizophoraceae</taxon>
        <taxon>Rhizophora</taxon>
    </lineage>
</organism>